<dbReference type="AlphaFoldDB" id="A0A2T0LH97"/>
<gene>
    <name evidence="7" type="ORF">CLV97_10515</name>
</gene>
<evidence type="ECO:0000256" key="6">
    <source>
        <dbReference type="SAM" id="Phobius"/>
    </source>
</evidence>
<keyword evidence="2" id="KW-1003">Cell membrane</keyword>
<dbReference type="GO" id="GO:0005886">
    <property type="term" value="C:plasma membrane"/>
    <property type="evidence" value="ECO:0007669"/>
    <property type="project" value="UniProtKB-SubCell"/>
</dbReference>
<evidence type="ECO:0000313" key="7">
    <source>
        <dbReference type="EMBL" id="PRX41590.1"/>
    </source>
</evidence>
<evidence type="ECO:0000256" key="5">
    <source>
        <dbReference type="ARBA" id="ARBA00023136"/>
    </source>
</evidence>
<evidence type="ECO:0000313" key="8">
    <source>
        <dbReference type="Proteomes" id="UP000237797"/>
    </source>
</evidence>
<evidence type="ECO:0000256" key="2">
    <source>
        <dbReference type="ARBA" id="ARBA00022475"/>
    </source>
</evidence>
<dbReference type="PANTHER" id="PTHR23513">
    <property type="entry name" value="INTEGRAL MEMBRANE EFFLUX PROTEIN-RELATED"/>
    <property type="match status" value="1"/>
</dbReference>
<dbReference type="GO" id="GO:0022857">
    <property type="term" value="F:transmembrane transporter activity"/>
    <property type="evidence" value="ECO:0007669"/>
    <property type="project" value="InterPro"/>
</dbReference>
<evidence type="ECO:0000256" key="3">
    <source>
        <dbReference type="ARBA" id="ARBA00022692"/>
    </source>
</evidence>
<feature type="transmembrane region" description="Helical" evidence="6">
    <location>
        <begin position="116"/>
        <end position="138"/>
    </location>
</feature>
<name>A0A2T0LH97_9BACL</name>
<keyword evidence="8" id="KW-1185">Reference proteome</keyword>
<dbReference type="InterPro" id="IPR036259">
    <property type="entry name" value="MFS_trans_sf"/>
</dbReference>
<evidence type="ECO:0000256" key="4">
    <source>
        <dbReference type="ARBA" id="ARBA00022989"/>
    </source>
</evidence>
<dbReference type="Proteomes" id="UP000237797">
    <property type="component" value="Unassembled WGS sequence"/>
</dbReference>
<dbReference type="SUPFAM" id="SSF103473">
    <property type="entry name" value="MFS general substrate transporter"/>
    <property type="match status" value="1"/>
</dbReference>
<keyword evidence="5 6" id="KW-0472">Membrane</keyword>
<dbReference type="EMBL" id="PVNE01000005">
    <property type="protein sequence ID" value="PRX41590.1"/>
    <property type="molecule type" value="Genomic_DNA"/>
</dbReference>
<reference evidence="7 8" key="1">
    <citation type="submission" date="2018-03" db="EMBL/GenBank/DDBJ databases">
        <title>Genomic Encyclopedia of Archaeal and Bacterial Type Strains, Phase II (KMG-II): from individual species to whole genera.</title>
        <authorList>
            <person name="Goeker M."/>
        </authorList>
    </citation>
    <scope>NUCLEOTIDE SEQUENCE [LARGE SCALE GENOMIC DNA]</scope>
    <source>
        <strain evidence="7 8">DSM 44946</strain>
    </source>
</reference>
<comment type="caution">
    <text evidence="7">The sequence shown here is derived from an EMBL/GenBank/DDBJ whole genome shotgun (WGS) entry which is preliminary data.</text>
</comment>
<dbReference type="PANTHER" id="PTHR23513:SF11">
    <property type="entry name" value="STAPHYLOFERRIN A TRANSPORTER"/>
    <property type="match status" value="1"/>
</dbReference>
<keyword evidence="3 6" id="KW-0812">Transmembrane</keyword>
<feature type="transmembrane region" description="Helical" evidence="6">
    <location>
        <begin position="150"/>
        <end position="169"/>
    </location>
</feature>
<feature type="transmembrane region" description="Helical" evidence="6">
    <location>
        <begin position="27"/>
        <end position="47"/>
    </location>
</feature>
<sequence length="238" mass="25018">MNGIGRQIGVILGPALGAVLVETVGTAATFLLDTLCLVGSLLAIAMIRYRPKAGKEGAGNGSRSYLSEIREGLKHTFSVSWLWITMIVAALINAATTGTFNVALPFLVKETLGGGAGILGTVMTLYGAGALLGGLFIGSIRFQRISRPGVTLYLLLFAMGVATLAIGAVPAVAVLIAMAVLLGFLLECFGVVWITLLQERVPPHLLGPSSLSVSLWPVRRWPLLARLGRSSPEAPLWL</sequence>
<organism evidence="7 8">
    <name type="scientific">Planifilum fimeticola</name>
    <dbReference type="NCBI Taxonomy" id="201975"/>
    <lineage>
        <taxon>Bacteria</taxon>
        <taxon>Bacillati</taxon>
        <taxon>Bacillota</taxon>
        <taxon>Bacilli</taxon>
        <taxon>Bacillales</taxon>
        <taxon>Thermoactinomycetaceae</taxon>
        <taxon>Planifilum</taxon>
    </lineage>
</organism>
<dbReference type="Pfam" id="PF07690">
    <property type="entry name" value="MFS_1"/>
    <property type="match status" value="1"/>
</dbReference>
<feature type="transmembrane region" description="Helical" evidence="6">
    <location>
        <begin position="175"/>
        <end position="196"/>
    </location>
</feature>
<accession>A0A2T0LH97</accession>
<dbReference type="OrthoDB" id="9775268at2"/>
<keyword evidence="4 6" id="KW-1133">Transmembrane helix</keyword>
<dbReference type="Gene3D" id="1.20.1250.20">
    <property type="entry name" value="MFS general substrate transporter like domains"/>
    <property type="match status" value="1"/>
</dbReference>
<feature type="transmembrane region" description="Helical" evidence="6">
    <location>
        <begin position="80"/>
        <end position="104"/>
    </location>
</feature>
<protein>
    <submittedName>
        <fullName evidence="7">MFS transporter</fullName>
    </submittedName>
</protein>
<comment type="subcellular location">
    <subcellularLocation>
        <location evidence="1">Cell membrane</location>
        <topology evidence="1">Multi-pass membrane protein</topology>
    </subcellularLocation>
</comment>
<evidence type="ECO:0000256" key="1">
    <source>
        <dbReference type="ARBA" id="ARBA00004651"/>
    </source>
</evidence>
<proteinExistence type="predicted"/>
<dbReference type="InterPro" id="IPR011701">
    <property type="entry name" value="MFS"/>
</dbReference>